<dbReference type="GO" id="GO:0051302">
    <property type="term" value="P:regulation of cell division"/>
    <property type="evidence" value="ECO:0007669"/>
    <property type="project" value="InterPro"/>
</dbReference>
<dbReference type="EMBL" id="CP046056">
    <property type="protein sequence ID" value="QQD23350.1"/>
    <property type="molecule type" value="Genomic_DNA"/>
</dbReference>
<dbReference type="HAMAP" id="MF_00267">
    <property type="entry name" value="MinC"/>
    <property type="match status" value="1"/>
</dbReference>
<dbReference type="RefSeq" id="WP_228345875.1">
    <property type="nucleotide sequence ID" value="NZ_CP046056.1"/>
</dbReference>
<sequence>MDHAVALKTAMVPLTTLQFSSADLAAIHSELQQKQAEAPALFRHLPCALDLQGFSPEQLNLAELLPLCRSTGLLPVAVRNANAVWAPQLAELQLADLGRGQSRSTAPVANCPPRQVKIHSGNVRSGQQLYHDGDLVLFGMVSAGAEVLATGDIHIYGALRGRALAGVKGDENAVIVCQQFDAELVAIAGQYRLFEEPHELRQQPVAIRLQDGSLNITGV</sequence>
<feature type="domain" description="Septum formation inhibitor MinC N-terminal" evidence="8">
    <location>
        <begin position="5"/>
        <end position="75"/>
    </location>
</feature>
<dbReference type="AlphaFoldDB" id="A0A9X7UWL8"/>
<name>A0A9X7UWL8_9GAMM</name>
<gene>
    <name evidence="6 9" type="primary">minC</name>
    <name evidence="9" type="ORF">GJQ55_02145</name>
</gene>
<feature type="domain" description="Septum formation inhibitor MinC C-terminal" evidence="7">
    <location>
        <begin position="119"/>
        <end position="216"/>
    </location>
</feature>
<evidence type="ECO:0000259" key="7">
    <source>
        <dbReference type="Pfam" id="PF03775"/>
    </source>
</evidence>
<evidence type="ECO:0000256" key="6">
    <source>
        <dbReference type="HAMAP-Rule" id="MF_00267"/>
    </source>
</evidence>
<evidence type="ECO:0000256" key="2">
    <source>
        <dbReference type="ARBA" id="ARBA00022618"/>
    </source>
</evidence>
<dbReference type="Pfam" id="PF03775">
    <property type="entry name" value="MinC_C"/>
    <property type="match status" value="1"/>
</dbReference>
<dbReference type="InterPro" id="IPR016098">
    <property type="entry name" value="CAP/MinC_C"/>
</dbReference>
<dbReference type="KEGG" id="vcw:GJQ55_02145"/>
<dbReference type="Pfam" id="PF05209">
    <property type="entry name" value="MinC_N"/>
    <property type="match status" value="1"/>
</dbReference>
<evidence type="ECO:0000259" key="8">
    <source>
        <dbReference type="Pfam" id="PF05209"/>
    </source>
</evidence>
<keyword evidence="10" id="KW-1185">Reference proteome</keyword>
<reference evidence="9 10" key="1">
    <citation type="submission" date="2019-11" db="EMBL/GenBank/DDBJ databases">
        <title>Venatorbacter sp. nov. a predator of Campylobacter and other Gram-negative bacteria.</title>
        <authorList>
            <person name="Saeedi A."/>
            <person name="Cummings N.J."/>
            <person name="Connerton I.F."/>
            <person name="Connerton P.L."/>
        </authorList>
    </citation>
    <scope>NUCLEOTIDE SEQUENCE [LARGE SCALE GENOMIC DNA]</scope>
    <source>
        <strain evidence="9">XL5</strain>
    </source>
</reference>
<comment type="function">
    <text evidence="5 6">Cell division inhibitor that blocks the formation of polar Z ring septums. Rapidly oscillates between the poles of the cell to destabilize FtsZ filaments that have formed before they mature into polar Z rings. Prevents FtsZ polymerization.</text>
</comment>
<dbReference type="Proteomes" id="UP000596074">
    <property type="component" value="Chromosome"/>
</dbReference>
<evidence type="ECO:0000313" key="9">
    <source>
        <dbReference type="EMBL" id="QQD23350.1"/>
    </source>
</evidence>
<evidence type="ECO:0000256" key="3">
    <source>
        <dbReference type="ARBA" id="ARBA00023210"/>
    </source>
</evidence>
<protein>
    <recommendedName>
        <fullName evidence="6">Probable septum site-determining protein MinC</fullName>
    </recommendedName>
</protein>
<organism evidence="9 10">
    <name type="scientific">Venatoribacter cucullus</name>
    <dbReference type="NCBI Taxonomy" id="2661630"/>
    <lineage>
        <taxon>Bacteria</taxon>
        <taxon>Pseudomonadati</taxon>
        <taxon>Pseudomonadota</taxon>
        <taxon>Gammaproteobacteria</taxon>
        <taxon>Oceanospirillales</taxon>
        <taxon>Oceanospirillaceae</taxon>
        <taxon>Venatoribacter</taxon>
    </lineage>
</organism>
<evidence type="ECO:0000256" key="1">
    <source>
        <dbReference type="ARBA" id="ARBA00006291"/>
    </source>
</evidence>
<dbReference type="GO" id="GO:0000917">
    <property type="term" value="P:division septum assembly"/>
    <property type="evidence" value="ECO:0007669"/>
    <property type="project" value="UniProtKB-KW"/>
</dbReference>
<dbReference type="InterPro" id="IPR005526">
    <property type="entry name" value="Septum_form_inhib_MinC_C"/>
</dbReference>
<dbReference type="SUPFAM" id="SSF63848">
    <property type="entry name" value="Cell-division inhibitor MinC, C-terminal domain"/>
    <property type="match status" value="1"/>
</dbReference>
<comment type="subunit">
    <text evidence="6">Interacts with MinD and FtsZ.</text>
</comment>
<dbReference type="PANTHER" id="PTHR34108">
    <property type="entry name" value="SEPTUM SITE-DETERMINING PROTEIN MINC"/>
    <property type="match status" value="1"/>
</dbReference>
<dbReference type="Gene3D" id="2.160.20.70">
    <property type="match status" value="1"/>
</dbReference>
<proteinExistence type="inferred from homology"/>
<dbReference type="InterPro" id="IPR036145">
    <property type="entry name" value="MinC_C_sf"/>
</dbReference>
<evidence type="ECO:0000256" key="5">
    <source>
        <dbReference type="ARBA" id="ARBA00025606"/>
    </source>
</evidence>
<dbReference type="InterPro" id="IPR013033">
    <property type="entry name" value="MinC"/>
</dbReference>
<evidence type="ECO:0000313" key="10">
    <source>
        <dbReference type="Proteomes" id="UP000596074"/>
    </source>
</evidence>
<dbReference type="PANTHER" id="PTHR34108:SF1">
    <property type="entry name" value="SEPTUM SITE-DETERMINING PROTEIN MINC"/>
    <property type="match status" value="1"/>
</dbReference>
<comment type="similarity">
    <text evidence="1 6">Belongs to the MinC family.</text>
</comment>
<dbReference type="GO" id="GO:1901891">
    <property type="term" value="P:regulation of cell septum assembly"/>
    <property type="evidence" value="ECO:0007669"/>
    <property type="project" value="InterPro"/>
</dbReference>
<dbReference type="GO" id="GO:0000902">
    <property type="term" value="P:cell morphogenesis"/>
    <property type="evidence" value="ECO:0007669"/>
    <property type="project" value="InterPro"/>
</dbReference>
<keyword evidence="2 6" id="KW-0132">Cell division</keyword>
<keyword evidence="3 6" id="KW-0717">Septation</keyword>
<dbReference type="NCBIfam" id="TIGR01222">
    <property type="entry name" value="minC"/>
    <property type="match status" value="1"/>
</dbReference>
<keyword evidence="4 6" id="KW-0131">Cell cycle</keyword>
<dbReference type="InterPro" id="IPR007874">
    <property type="entry name" value="MinC_N"/>
</dbReference>
<evidence type="ECO:0000256" key="4">
    <source>
        <dbReference type="ARBA" id="ARBA00023306"/>
    </source>
</evidence>
<dbReference type="Gene3D" id="3.30.70.260">
    <property type="match status" value="1"/>
</dbReference>
<accession>A0A9X7UWL8</accession>